<dbReference type="InterPro" id="IPR018035">
    <property type="entry name" value="Flagellar_FliH/T3SS_HrpE"/>
</dbReference>
<evidence type="ECO:0000256" key="4">
    <source>
        <dbReference type="ARBA" id="ARBA00022795"/>
    </source>
</evidence>
<gene>
    <name evidence="9" type="ORF">CDQ84_05205</name>
</gene>
<dbReference type="GO" id="GO:0015031">
    <property type="term" value="P:protein transport"/>
    <property type="evidence" value="ECO:0007669"/>
    <property type="project" value="UniProtKB-KW"/>
</dbReference>
<comment type="function">
    <text evidence="1">Needed for flagellar regrowth and assembly.</text>
</comment>
<feature type="domain" description="Flagellar assembly protein FliH/Type III secretion system HrpE" evidence="8">
    <location>
        <begin position="121"/>
        <end position="248"/>
    </location>
</feature>
<evidence type="ECO:0000256" key="5">
    <source>
        <dbReference type="ARBA" id="ARBA00022927"/>
    </source>
</evidence>
<sequence length="259" mass="29234">MYNRVFKNYQVNVGNPFQIKTADVLNTVRLLQPLDEKVENDPADGFVEGSDEVPHEDAEDLLAEAREEAEKIVNEARAEAEKILREAQEEIERIKIEAEEAARKKGYEDGINEGRQQYENLINEAEQIRDKAREDYDKAMAGIEEDAVELILAIAKKVICAEIKTDRGYIIGLLREAIEKCAHKEKIVLRVSDEDFDHVEAGREELMSMIEGLDELDIKKDLSLEEGSCVVETQYGSIDAGIHTKVAKIEEAFLQAVGK</sequence>
<dbReference type="InterPro" id="IPR051472">
    <property type="entry name" value="T3SS_Stator/FliH"/>
</dbReference>
<feature type="coiled-coil region" evidence="7">
    <location>
        <begin position="55"/>
        <end position="142"/>
    </location>
</feature>
<dbReference type="AlphaFoldDB" id="A0A2K2FPD6"/>
<keyword evidence="4" id="KW-1005">Bacterial flagellum biogenesis</keyword>
<proteinExistence type="inferred from homology"/>
<evidence type="ECO:0000256" key="6">
    <source>
        <dbReference type="ARBA" id="ARBA00023225"/>
    </source>
</evidence>
<protein>
    <recommendedName>
        <fullName evidence="8">Flagellar assembly protein FliH/Type III secretion system HrpE domain-containing protein</fullName>
    </recommendedName>
</protein>
<dbReference type="PANTHER" id="PTHR34982:SF1">
    <property type="entry name" value="FLAGELLAR ASSEMBLY PROTEIN FLIH"/>
    <property type="match status" value="1"/>
</dbReference>
<accession>A0A2K2FPD6</accession>
<keyword evidence="7" id="KW-0175">Coiled coil</keyword>
<keyword evidence="3" id="KW-0813">Transport</keyword>
<keyword evidence="10" id="KW-1185">Reference proteome</keyword>
<dbReference type="CDD" id="cd06503">
    <property type="entry name" value="ATP-synt_Fo_b"/>
    <property type="match status" value="1"/>
</dbReference>
<dbReference type="RefSeq" id="WP_103080671.1">
    <property type="nucleotide sequence ID" value="NZ_CP021850.1"/>
</dbReference>
<organism evidence="9 10">
    <name type="scientific">Clostridium thermosuccinogenes</name>
    <dbReference type="NCBI Taxonomy" id="84032"/>
    <lineage>
        <taxon>Bacteria</taxon>
        <taxon>Bacillati</taxon>
        <taxon>Bacillota</taxon>
        <taxon>Clostridia</taxon>
        <taxon>Eubacteriales</taxon>
        <taxon>Clostridiaceae</taxon>
        <taxon>Clostridium</taxon>
    </lineage>
</organism>
<dbReference type="GO" id="GO:0005829">
    <property type="term" value="C:cytosol"/>
    <property type="evidence" value="ECO:0007669"/>
    <property type="project" value="TreeGrafter"/>
</dbReference>
<dbReference type="Pfam" id="PF02108">
    <property type="entry name" value="FliH"/>
    <property type="match status" value="1"/>
</dbReference>
<dbReference type="EMBL" id="NIOJ01000008">
    <property type="protein sequence ID" value="PNU00642.1"/>
    <property type="molecule type" value="Genomic_DNA"/>
</dbReference>
<dbReference type="Proteomes" id="UP000236151">
    <property type="component" value="Unassembled WGS sequence"/>
</dbReference>
<evidence type="ECO:0000256" key="7">
    <source>
        <dbReference type="SAM" id="Coils"/>
    </source>
</evidence>
<comment type="caution">
    <text evidence="9">The sequence shown here is derived from an EMBL/GenBank/DDBJ whole genome shotgun (WGS) entry which is preliminary data.</text>
</comment>
<dbReference type="OrthoDB" id="2375163at2"/>
<evidence type="ECO:0000313" key="10">
    <source>
        <dbReference type="Proteomes" id="UP000236151"/>
    </source>
</evidence>
<evidence type="ECO:0000313" key="9">
    <source>
        <dbReference type="EMBL" id="PNU00642.1"/>
    </source>
</evidence>
<evidence type="ECO:0000259" key="8">
    <source>
        <dbReference type="Pfam" id="PF02108"/>
    </source>
</evidence>
<keyword evidence="6" id="KW-1006">Bacterial flagellum protein export</keyword>
<keyword evidence="5" id="KW-0653">Protein transport</keyword>
<comment type="similarity">
    <text evidence="2">Belongs to the FliH family.</text>
</comment>
<dbReference type="GO" id="GO:0044781">
    <property type="term" value="P:bacterial-type flagellum organization"/>
    <property type="evidence" value="ECO:0007669"/>
    <property type="project" value="UniProtKB-KW"/>
</dbReference>
<dbReference type="PANTHER" id="PTHR34982">
    <property type="entry name" value="YOP PROTEINS TRANSLOCATION PROTEIN L"/>
    <property type="match status" value="1"/>
</dbReference>
<evidence type="ECO:0000256" key="2">
    <source>
        <dbReference type="ARBA" id="ARBA00006602"/>
    </source>
</evidence>
<reference evidence="10" key="1">
    <citation type="submission" date="2017-06" db="EMBL/GenBank/DDBJ databases">
        <title>Investigating the central metabolism of Clostridium thermosuccinogenes.</title>
        <authorList>
            <person name="Koendjbiharie J.G."/>
            <person name="Van Kranenburg R."/>
            <person name="Vriesendorp B."/>
        </authorList>
    </citation>
    <scope>NUCLEOTIDE SEQUENCE [LARGE SCALE GENOMIC DNA]</scope>
    <source>
        <strain evidence="10">DSM 5806</strain>
    </source>
</reference>
<dbReference type="Gene3D" id="1.20.5.620">
    <property type="entry name" value="F1F0 ATP synthase subunit B, membrane domain"/>
    <property type="match status" value="1"/>
</dbReference>
<name>A0A2K2FPD6_9CLOT</name>
<evidence type="ECO:0000256" key="3">
    <source>
        <dbReference type="ARBA" id="ARBA00022448"/>
    </source>
</evidence>
<dbReference type="KEGG" id="cthd:CDO33_07705"/>
<evidence type="ECO:0000256" key="1">
    <source>
        <dbReference type="ARBA" id="ARBA00003041"/>
    </source>
</evidence>